<name>A0A6A3UQ26_9STRA</name>
<feature type="compositionally biased region" description="Basic and acidic residues" evidence="1">
    <location>
        <begin position="113"/>
        <end position="140"/>
    </location>
</feature>
<protein>
    <submittedName>
        <fullName evidence="2">Uncharacterized protein</fullName>
    </submittedName>
</protein>
<proteinExistence type="predicted"/>
<evidence type="ECO:0000313" key="3">
    <source>
        <dbReference type="Proteomes" id="UP000440732"/>
    </source>
</evidence>
<dbReference type="Proteomes" id="UP000440732">
    <property type="component" value="Unassembled WGS sequence"/>
</dbReference>
<dbReference type="EMBL" id="QXGA01000088">
    <property type="protein sequence ID" value="KAE9152900.1"/>
    <property type="molecule type" value="Genomic_DNA"/>
</dbReference>
<evidence type="ECO:0000313" key="2">
    <source>
        <dbReference type="EMBL" id="KAE9152900.1"/>
    </source>
</evidence>
<comment type="caution">
    <text evidence="2">The sequence shown here is derived from an EMBL/GenBank/DDBJ whole genome shotgun (WGS) entry which is preliminary data.</text>
</comment>
<reference evidence="2 3" key="1">
    <citation type="submission" date="2018-08" db="EMBL/GenBank/DDBJ databases">
        <title>Genomic investigation of the strawberry pathogen Phytophthora fragariae indicates pathogenicity is determined by transcriptional variation in three key races.</title>
        <authorList>
            <person name="Adams T.M."/>
            <person name="Armitage A.D."/>
            <person name="Sobczyk M.K."/>
            <person name="Bates H.J."/>
            <person name="Dunwell J.M."/>
            <person name="Nellist C.F."/>
            <person name="Harrison R.J."/>
        </authorList>
    </citation>
    <scope>NUCLEOTIDE SEQUENCE [LARGE SCALE GENOMIC DNA]</scope>
    <source>
        <strain evidence="2 3">NOV-5</strain>
    </source>
</reference>
<dbReference type="AlphaFoldDB" id="A0A6A3UQ26"/>
<gene>
    <name evidence="2" type="ORF">PF006_g2931</name>
</gene>
<feature type="region of interest" description="Disordered" evidence="1">
    <location>
        <begin position="83"/>
        <end position="152"/>
    </location>
</feature>
<feature type="compositionally biased region" description="Basic and acidic residues" evidence="1">
    <location>
        <begin position="91"/>
        <end position="103"/>
    </location>
</feature>
<accession>A0A6A3UQ26</accession>
<sequence>MILQHALPASWKYIVRGWLGQTKTLSYVKLMELAISDLKRRRPEGSDQDNGKAEKAYAAVEAKPTGGTIVRKRFACKKPRHVVADCPENPNRGEKVGTPEPPKKKQNTGKQFSKKDTKRHDHRDRDHKHDDGRRHEDRCSPPRGQASLANEGSSFLCYGPPLLNTAVSHAGTGMEAQSPRIISSHVGLATVLHPQFVTNASTAIRHQDMMIVDTIHNIMPDRHRSTVMPERHSSTKPIKPHPSGLVINVDHHPDRATRHHVDQETSLRRADAVAVLMSAVGVRTTVVVTDHPVAETHTAVRIYLIAEAGSYPSPVMNRERVVITRDDIITNINKNPKMTRSEKRLTRANVKKRFDLEARMEAKRRGFTDRQEAVRRAARAIRHGDIPANWRQVLGGSPLSPEDPYASDSV</sequence>
<organism evidence="2 3">
    <name type="scientific">Phytophthora fragariae</name>
    <dbReference type="NCBI Taxonomy" id="53985"/>
    <lineage>
        <taxon>Eukaryota</taxon>
        <taxon>Sar</taxon>
        <taxon>Stramenopiles</taxon>
        <taxon>Oomycota</taxon>
        <taxon>Peronosporomycetes</taxon>
        <taxon>Peronosporales</taxon>
        <taxon>Peronosporaceae</taxon>
        <taxon>Phytophthora</taxon>
    </lineage>
</organism>
<evidence type="ECO:0000256" key="1">
    <source>
        <dbReference type="SAM" id="MobiDB-lite"/>
    </source>
</evidence>